<keyword evidence="7 16" id="KW-0934">Plastid</keyword>
<evidence type="ECO:0000256" key="1">
    <source>
        <dbReference type="ARBA" id="ARBA00004185"/>
    </source>
</evidence>
<proteinExistence type="inferred from homology"/>
<name>A0A0G4KBA7_9FLOR</name>
<dbReference type="Pfam" id="PF00502">
    <property type="entry name" value="Phycobilisome"/>
    <property type="match status" value="1"/>
</dbReference>
<keyword evidence="4 16" id="KW-0150">Chloroplast</keyword>
<evidence type="ECO:0000256" key="5">
    <source>
        <dbReference type="ARBA" id="ARBA00022531"/>
    </source>
</evidence>
<evidence type="ECO:0000256" key="14">
    <source>
        <dbReference type="PIRSR" id="PIRSR000081-1"/>
    </source>
</evidence>
<feature type="modified residue" description="N4-methylasparagine" evidence="15">
    <location>
        <position position="71"/>
    </location>
</feature>
<dbReference type="GO" id="GO:0015979">
    <property type="term" value="P:photosynthesis"/>
    <property type="evidence" value="ECO:0007669"/>
    <property type="project" value="UniProtKB-KW"/>
</dbReference>
<organism evidence="17 18">
    <name type="scientific">Laurencia snackeyi</name>
    <dbReference type="NCBI Taxonomy" id="1858662"/>
    <lineage>
        <taxon>Eukaryota</taxon>
        <taxon>Rhodophyta</taxon>
        <taxon>Florideophyceae</taxon>
        <taxon>Rhodymeniophycidae</taxon>
        <taxon>Ceramiales</taxon>
        <taxon>Rhodomelaceae</taxon>
        <taxon>Laurencieae</taxon>
        <taxon>Laurencia</taxon>
    </lineage>
</organism>
<evidence type="ECO:0000256" key="16">
    <source>
        <dbReference type="RuleBase" id="RU004438"/>
    </source>
</evidence>
<keyword evidence="9 16" id="KW-0249">Electron transport</keyword>
<protein>
    <submittedName>
        <fullName evidence="17">Allophycocyanin gamma subunit</fullName>
    </submittedName>
</protein>
<dbReference type="GO" id="GO:0030089">
    <property type="term" value="C:phycobilisome"/>
    <property type="evidence" value="ECO:0007669"/>
    <property type="project" value="UniProtKB-KW"/>
</dbReference>
<evidence type="ECO:0000313" key="17">
    <source>
        <dbReference type="EMBL" id="CRF40029.1"/>
    </source>
</evidence>
<evidence type="ECO:0000256" key="13">
    <source>
        <dbReference type="ARBA" id="ARBA00023307"/>
    </source>
</evidence>
<dbReference type="AlphaFoldDB" id="A0A0G4KBA7"/>
<evidence type="ECO:0000256" key="10">
    <source>
        <dbReference type="ARBA" id="ARBA00022991"/>
    </source>
</evidence>
<keyword evidence="3 16" id="KW-0813">Transport</keyword>
<dbReference type="InterPro" id="IPR009050">
    <property type="entry name" value="Globin-like_sf"/>
</dbReference>
<keyword evidence="11 16" id="KW-0793">Thylakoid</keyword>
<feature type="binding site" evidence="14">
    <location>
        <position position="76"/>
    </location>
    <ligand>
        <name>(2R,3E)-phycocyanobilin</name>
        <dbReference type="ChEBI" id="CHEBI:85275"/>
        <label>1</label>
    </ligand>
</feature>
<dbReference type="InterPro" id="IPR038719">
    <property type="entry name" value="Phycobilisome_asu/bsu_sf"/>
</dbReference>
<comment type="similarity">
    <text evidence="2 16">Belongs to the phycobiliprotein family.</text>
</comment>
<dbReference type="PANTHER" id="PTHR34011">
    <property type="entry name" value="PHYCOBILISOME 32.1 KDA LINKER POLYPEPTIDE, PHYCOCYANIN-ASSOCIATED, ROD 2-RELATED"/>
    <property type="match status" value="1"/>
</dbReference>
<evidence type="ECO:0000256" key="7">
    <source>
        <dbReference type="ARBA" id="ARBA00022640"/>
    </source>
</evidence>
<evidence type="ECO:0000256" key="2">
    <source>
        <dbReference type="ARBA" id="ARBA00008182"/>
    </source>
</evidence>
<keyword evidence="6" id="KW-0042">Antenna complex</keyword>
<dbReference type="Proteomes" id="UP000307987">
    <property type="component" value="Plastid JFC0032_plastid"/>
</dbReference>
<keyword evidence="12 16" id="KW-0472">Membrane</keyword>
<evidence type="ECO:0000256" key="4">
    <source>
        <dbReference type="ARBA" id="ARBA00022528"/>
    </source>
</evidence>
<feature type="binding site" evidence="14">
    <location>
        <position position="81"/>
    </location>
    <ligand>
        <name>(2R,3E)-phycocyanobilin</name>
        <dbReference type="ChEBI" id="CHEBI:85275"/>
        <label>1</label>
    </ligand>
</feature>
<dbReference type="PIRSF" id="PIRSF000081">
    <property type="entry name" value="Phycocyanin"/>
    <property type="match status" value="1"/>
</dbReference>
<comment type="subcellular location">
    <subcellularLocation>
        <location evidence="1 16">Plastid</location>
        <location evidence="1 16">Chloroplast thylakoid membrane</location>
        <topology evidence="1 16">Peripheral membrane protein</topology>
        <orientation evidence="1 16">Stromal side</orientation>
    </subcellularLocation>
</comment>
<reference evidence="18" key="1">
    <citation type="journal article" date="2017" name="BMC Genomics">
        <title>Complete chloroplast genome of Gracilaria firma (Gracilariaceae, Rhodophyta), with discussion on the use of chloroplast phylogenomics in the subclass Rhodymeniophycidae.</title>
        <authorList>
            <person name="Ng P.K."/>
            <person name="Lin S.M."/>
            <person name="Lim P.E."/>
            <person name="Liu L.C."/>
            <person name="Chen C.M."/>
            <person name="Pai T.W."/>
        </authorList>
    </citation>
    <scope>NUCLEOTIDE SEQUENCE [LARGE SCALE GENOMIC DNA]</scope>
</reference>
<feature type="binding site" evidence="14">
    <location>
        <position position="71"/>
    </location>
    <ligand>
        <name>(2R,3E)-phycocyanobilin</name>
        <dbReference type="ChEBI" id="CHEBI:85275"/>
        <label>1</label>
    </ligand>
</feature>
<dbReference type="EMBL" id="LN833431">
    <property type="protein sequence ID" value="CRF40029.1"/>
    <property type="molecule type" value="Genomic_DNA"/>
</dbReference>
<keyword evidence="5 16" id="KW-0602">Photosynthesis</keyword>
<dbReference type="Gene3D" id="1.10.490.20">
    <property type="entry name" value="Phycocyanins"/>
    <property type="match status" value="1"/>
</dbReference>
<evidence type="ECO:0000256" key="11">
    <source>
        <dbReference type="ARBA" id="ARBA00023078"/>
    </source>
</evidence>
<keyword evidence="13 16" id="KW-0089">Bile pigment</keyword>
<accession>A0A0G4KBA7</accession>
<evidence type="ECO:0000256" key="8">
    <source>
        <dbReference type="ARBA" id="ARBA00022738"/>
    </source>
</evidence>
<evidence type="ECO:0000256" key="15">
    <source>
        <dbReference type="PIRSR" id="PIRSR000081-2"/>
    </source>
</evidence>
<dbReference type="GO" id="GO:0009535">
    <property type="term" value="C:chloroplast thylakoid membrane"/>
    <property type="evidence" value="ECO:0007669"/>
    <property type="project" value="UniProtKB-SubCell"/>
</dbReference>
<evidence type="ECO:0000256" key="3">
    <source>
        <dbReference type="ARBA" id="ARBA00022448"/>
    </source>
</evidence>
<geneLocation type="plastid" evidence="17"/>
<dbReference type="InterPro" id="IPR012128">
    <property type="entry name" value="Phycobilisome_asu/bsu"/>
</dbReference>
<keyword evidence="10 16" id="KW-0157">Chromophore</keyword>
<dbReference type="PANTHER" id="PTHR34011:SF2">
    <property type="entry name" value="ALLOPHYCOCYANIN ALPHA CHAIN"/>
    <property type="match status" value="1"/>
</dbReference>
<evidence type="ECO:0000313" key="18">
    <source>
        <dbReference type="Proteomes" id="UP000307987"/>
    </source>
</evidence>
<gene>
    <name evidence="17" type="primary">apcD</name>
</gene>
<sequence>MSIVTRVILDADNDLRYPTLGELDILKNYFMTTEIRIETASILRDKEQEIVKIASKSIFQIHPEYIAPGGNAQGARKRSLCLRDYGWYLRLATYGVLSGEKDSIEQVGIIGVKEMYNSLGVPILGMIDAIQCLKNASSEFLSDEQFKLVASYFDFIIQGMSI</sequence>
<dbReference type="SUPFAM" id="SSF46458">
    <property type="entry name" value="Globin-like"/>
    <property type="match status" value="1"/>
</dbReference>
<keyword evidence="8 16" id="KW-0605">Phycobilisome</keyword>
<evidence type="ECO:0000256" key="12">
    <source>
        <dbReference type="ARBA" id="ARBA00023136"/>
    </source>
</evidence>
<evidence type="ECO:0000256" key="6">
    <source>
        <dbReference type="ARBA" id="ARBA00022549"/>
    </source>
</evidence>
<evidence type="ECO:0000256" key="9">
    <source>
        <dbReference type="ARBA" id="ARBA00022982"/>
    </source>
</evidence>